<dbReference type="Gene3D" id="2.60.120.290">
    <property type="entry name" value="Spermadhesin, CUB domain"/>
    <property type="match status" value="1"/>
</dbReference>
<dbReference type="Proteomes" id="UP001461498">
    <property type="component" value="Unassembled WGS sequence"/>
</dbReference>
<name>A0AAW1CME1_9HEMI</name>
<dbReference type="Pfam" id="PF00431">
    <property type="entry name" value="CUB"/>
    <property type="match status" value="1"/>
</dbReference>
<feature type="compositionally biased region" description="Basic and acidic residues" evidence="4">
    <location>
        <begin position="246"/>
        <end position="256"/>
    </location>
</feature>
<dbReference type="InterPro" id="IPR018114">
    <property type="entry name" value="TRYPSIN_HIS"/>
</dbReference>
<dbReference type="Gene3D" id="2.40.10.10">
    <property type="entry name" value="Trypsin-like serine proteases"/>
    <property type="match status" value="1"/>
</dbReference>
<dbReference type="GO" id="GO:0006508">
    <property type="term" value="P:proteolysis"/>
    <property type="evidence" value="ECO:0007669"/>
    <property type="project" value="UniProtKB-KW"/>
</dbReference>
<dbReference type="InterPro" id="IPR000859">
    <property type="entry name" value="CUB_dom"/>
</dbReference>
<dbReference type="InterPro" id="IPR043504">
    <property type="entry name" value="Peptidase_S1_PA_chymotrypsin"/>
</dbReference>
<evidence type="ECO:0000313" key="8">
    <source>
        <dbReference type="EMBL" id="KAK9499729.1"/>
    </source>
</evidence>
<organism evidence="8 9">
    <name type="scientific">Rhynocoris fuscipes</name>
    <dbReference type="NCBI Taxonomy" id="488301"/>
    <lineage>
        <taxon>Eukaryota</taxon>
        <taxon>Metazoa</taxon>
        <taxon>Ecdysozoa</taxon>
        <taxon>Arthropoda</taxon>
        <taxon>Hexapoda</taxon>
        <taxon>Insecta</taxon>
        <taxon>Pterygota</taxon>
        <taxon>Neoptera</taxon>
        <taxon>Paraneoptera</taxon>
        <taxon>Hemiptera</taxon>
        <taxon>Heteroptera</taxon>
        <taxon>Panheteroptera</taxon>
        <taxon>Cimicomorpha</taxon>
        <taxon>Reduviidae</taxon>
        <taxon>Harpactorinae</taxon>
        <taxon>Harpactorini</taxon>
        <taxon>Rhynocoris</taxon>
    </lineage>
</organism>
<protein>
    <submittedName>
        <fullName evidence="8">Uncharacterized protein</fullName>
    </submittedName>
</protein>
<evidence type="ECO:0000256" key="2">
    <source>
        <dbReference type="PROSITE-ProRule" id="PRU00059"/>
    </source>
</evidence>
<dbReference type="SUPFAM" id="SSF49854">
    <property type="entry name" value="Spermadhesin, CUB domain"/>
    <property type="match status" value="1"/>
</dbReference>
<dbReference type="SUPFAM" id="SSF50494">
    <property type="entry name" value="Trypsin-like serine proteases"/>
    <property type="match status" value="1"/>
</dbReference>
<evidence type="ECO:0000259" key="6">
    <source>
        <dbReference type="PROSITE" id="PS01180"/>
    </source>
</evidence>
<dbReference type="SMART" id="SM00020">
    <property type="entry name" value="Tryp_SPc"/>
    <property type="match status" value="1"/>
</dbReference>
<dbReference type="GO" id="GO:0004252">
    <property type="term" value="F:serine-type endopeptidase activity"/>
    <property type="evidence" value="ECO:0007669"/>
    <property type="project" value="InterPro"/>
</dbReference>
<keyword evidence="3" id="KW-0378">Hydrolase</keyword>
<dbReference type="CDD" id="cd00041">
    <property type="entry name" value="CUB"/>
    <property type="match status" value="1"/>
</dbReference>
<comment type="caution">
    <text evidence="8">The sequence shown here is derived from an EMBL/GenBank/DDBJ whole genome shotgun (WGS) entry which is preliminary data.</text>
</comment>
<dbReference type="InterPro" id="IPR009003">
    <property type="entry name" value="Peptidase_S1_PA"/>
</dbReference>
<dbReference type="PANTHER" id="PTHR24252">
    <property type="entry name" value="ACROSIN-RELATED"/>
    <property type="match status" value="1"/>
</dbReference>
<accession>A0AAW1CME1</accession>
<dbReference type="PROSITE" id="PS01180">
    <property type="entry name" value="CUB"/>
    <property type="match status" value="1"/>
</dbReference>
<evidence type="ECO:0000259" key="7">
    <source>
        <dbReference type="PROSITE" id="PS50240"/>
    </source>
</evidence>
<keyword evidence="1 2" id="KW-1015">Disulfide bond</keyword>
<dbReference type="InterPro" id="IPR033116">
    <property type="entry name" value="TRYPSIN_SER"/>
</dbReference>
<dbReference type="SMART" id="SM00042">
    <property type="entry name" value="CUB"/>
    <property type="match status" value="1"/>
</dbReference>
<feature type="signal peptide" evidence="5">
    <location>
        <begin position="1"/>
        <end position="16"/>
    </location>
</feature>
<keyword evidence="5" id="KW-0732">Signal</keyword>
<keyword evidence="9" id="KW-1185">Reference proteome</keyword>
<comment type="caution">
    <text evidence="2">Lacks conserved residue(s) required for the propagation of feature annotation.</text>
</comment>
<dbReference type="InterPro" id="IPR035914">
    <property type="entry name" value="Sperma_CUB_dom_sf"/>
</dbReference>
<dbReference type="PROSITE" id="PS00135">
    <property type="entry name" value="TRYPSIN_SER"/>
    <property type="match status" value="1"/>
</dbReference>
<reference evidence="8 9" key="1">
    <citation type="submission" date="2022-12" db="EMBL/GenBank/DDBJ databases">
        <title>Chromosome-level genome assembly of true bugs.</title>
        <authorList>
            <person name="Ma L."/>
            <person name="Li H."/>
        </authorList>
    </citation>
    <scope>NUCLEOTIDE SEQUENCE [LARGE SCALE GENOMIC DNA]</scope>
    <source>
        <strain evidence="8">Lab_2022b</strain>
    </source>
</reference>
<evidence type="ECO:0000256" key="5">
    <source>
        <dbReference type="SAM" id="SignalP"/>
    </source>
</evidence>
<feature type="disulfide bond" evidence="2">
    <location>
        <begin position="74"/>
        <end position="91"/>
    </location>
</feature>
<keyword evidence="3" id="KW-0645">Protease</keyword>
<feature type="domain" description="CUB" evidence="6">
    <location>
        <begin position="17"/>
        <end position="127"/>
    </location>
</feature>
<dbReference type="PRINTS" id="PR00722">
    <property type="entry name" value="CHYMOTRYPSIN"/>
</dbReference>
<feature type="region of interest" description="Disordered" evidence="4">
    <location>
        <begin position="246"/>
        <end position="271"/>
    </location>
</feature>
<feature type="domain" description="Peptidase S1" evidence="7">
    <location>
        <begin position="285"/>
        <end position="517"/>
    </location>
</feature>
<dbReference type="PROSITE" id="PS50240">
    <property type="entry name" value="TRYPSIN_DOM"/>
    <property type="match status" value="1"/>
</dbReference>
<keyword evidence="3" id="KW-0720">Serine protease</keyword>
<feature type="chain" id="PRO_5043497553" evidence="5">
    <location>
        <begin position="17"/>
        <end position="529"/>
    </location>
</feature>
<evidence type="ECO:0000256" key="4">
    <source>
        <dbReference type="SAM" id="MobiDB-lite"/>
    </source>
</evidence>
<proteinExistence type="predicted"/>
<sequence>MLKLLLLTVAFSAALATENTVTLTAGKVYTELKSPGYPEVFSGKDPVTWTFETDPGSQIQIKCTDFRFIKSDDCKLIRLEINYGDETKSYCSPEDAFRTLSTGNKLTVKLEGDGYGQAAFACYVKNTEPAQIEEVDVKLNEVYQFGSPASMEKETVPYFDKLWKLKAEEGYQVDLNCYMNLLETEPCHDEVLTIDLGDGPQVYCGYQKELLFSKGREATVRLELDEEGQGKVLCIAQAAIKKDPADVKAESTRAADEDSSEHGGPAGPKGTTCKCGWANKPKQRVLFGEETAPNEFPWMVALQARVNGGIASCGGSIVTKRHVITAAHCVIDLYGDRSVINAADLTVITGAHDLRKRSPARHYAEYPVEKIYVRPEFPAQLTHDFAVVVLKKDIKFSDAVGPICLSPTTVYEANKRITIMGWGTSHQYFASPWLLKGKTTMINRNQCRIKPWEICTRTDPVATCSGDSGGPLVVIDNDTNRYFQASLVSYGHPDCVSTPSVSTDVSYFYKYLEGIIKATYPNEKICTKA</sequence>
<dbReference type="PROSITE" id="PS00134">
    <property type="entry name" value="TRYPSIN_HIS"/>
    <property type="match status" value="1"/>
</dbReference>
<dbReference type="InterPro" id="IPR001254">
    <property type="entry name" value="Trypsin_dom"/>
</dbReference>
<dbReference type="CDD" id="cd00190">
    <property type="entry name" value="Tryp_SPc"/>
    <property type="match status" value="1"/>
</dbReference>
<evidence type="ECO:0000256" key="3">
    <source>
        <dbReference type="RuleBase" id="RU363034"/>
    </source>
</evidence>
<dbReference type="InterPro" id="IPR001314">
    <property type="entry name" value="Peptidase_S1A"/>
</dbReference>
<dbReference type="PANTHER" id="PTHR24252:SF7">
    <property type="entry name" value="HYALIN"/>
    <property type="match status" value="1"/>
</dbReference>
<evidence type="ECO:0000313" key="9">
    <source>
        <dbReference type="Proteomes" id="UP001461498"/>
    </source>
</evidence>
<evidence type="ECO:0000256" key="1">
    <source>
        <dbReference type="ARBA" id="ARBA00023157"/>
    </source>
</evidence>
<dbReference type="EMBL" id="JAPXFL010000011">
    <property type="protein sequence ID" value="KAK9499729.1"/>
    <property type="molecule type" value="Genomic_DNA"/>
</dbReference>
<dbReference type="FunFam" id="2.40.10.10:FF:000068">
    <property type="entry name" value="transmembrane protease serine 2"/>
    <property type="match status" value="1"/>
</dbReference>
<dbReference type="Pfam" id="PF00089">
    <property type="entry name" value="Trypsin"/>
    <property type="match status" value="1"/>
</dbReference>
<dbReference type="AlphaFoldDB" id="A0AAW1CME1"/>
<gene>
    <name evidence="8" type="ORF">O3M35_002723</name>
</gene>